<organism evidence="1">
    <name type="scientific">marine sediment metagenome</name>
    <dbReference type="NCBI Taxonomy" id="412755"/>
    <lineage>
        <taxon>unclassified sequences</taxon>
        <taxon>metagenomes</taxon>
        <taxon>ecological metagenomes</taxon>
    </lineage>
</organism>
<gene>
    <name evidence="1" type="ORF">S12H4_29934</name>
</gene>
<sequence>GKRFGKEIVCRSANRRQIQDQSSSLPVCRSSGQD</sequence>
<comment type="caution">
    <text evidence="1">The sequence shown here is derived from an EMBL/GenBank/DDBJ whole genome shotgun (WGS) entry which is preliminary data.</text>
</comment>
<evidence type="ECO:0000313" key="1">
    <source>
        <dbReference type="EMBL" id="GAJ00985.1"/>
    </source>
</evidence>
<dbReference type="EMBL" id="BARW01017307">
    <property type="protein sequence ID" value="GAJ00985.1"/>
    <property type="molecule type" value="Genomic_DNA"/>
</dbReference>
<accession>X1V7K0</accession>
<proteinExistence type="predicted"/>
<feature type="non-terminal residue" evidence="1">
    <location>
        <position position="1"/>
    </location>
</feature>
<protein>
    <submittedName>
        <fullName evidence="1">Uncharacterized protein</fullName>
    </submittedName>
</protein>
<reference evidence="1" key="1">
    <citation type="journal article" date="2014" name="Front. Microbiol.">
        <title>High frequency of phylogenetically diverse reductive dehalogenase-homologous genes in deep subseafloor sedimentary metagenomes.</title>
        <authorList>
            <person name="Kawai M."/>
            <person name="Futagami T."/>
            <person name="Toyoda A."/>
            <person name="Takaki Y."/>
            <person name="Nishi S."/>
            <person name="Hori S."/>
            <person name="Arai W."/>
            <person name="Tsubouchi T."/>
            <person name="Morono Y."/>
            <person name="Uchiyama I."/>
            <person name="Ito T."/>
            <person name="Fujiyama A."/>
            <person name="Inagaki F."/>
            <person name="Takami H."/>
        </authorList>
    </citation>
    <scope>NUCLEOTIDE SEQUENCE</scope>
    <source>
        <strain evidence="1">Expedition CK06-06</strain>
    </source>
</reference>
<dbReference type="AlphaFoldDB" id="X1V7K0"/>
<name>X1V7K0_9ZZZZ</name>